<dbReference type="Proteomes" id="UP001431926">
    <property type="component" value="Chromosome"/>
</dbReference>
<protein>
    <submittedName>
        <fullName evidence="2">DUF4240 domain-containing protein</fullName>
    </submittedName>
</protein>
<dbReference type="EMBL" id="CP109491">
    <property type="protein sequence ID" value="WUX40838.1"/>
    <property type="molecule type" value="Genomic_DNA"/>
</dbReference>
<dbReference type="InterPro" id="IPR025334">
    <property type="entry name" value="DUF4240"/>
</dbReference>
<gene>
    <name evidence="2" type="ORF">OG367_33450</name>
</gene>
<evidence type="ECO:0000313" key="3">
    <source>
        <dbReference type="Proteomes" id="UP001431926"/>
    </source>
</evidence>
<feature type="domain" description="DUF4240" evidence="1">
    <location>
        <begin position="1"/>
        <end position="139"/>
    </location>
</feature>
<reference evidence="2" key="1">
    <citation type="submission" date="2022-10" db="EMBL/GenBank/DDBJ databases">
        <title>The complete genomes of actinobacterial strains from the NBC collection.</title>
        <authorList>
            <person name="Joergensen T.S."/>
            <person name="Alvarez Arevalo M."/>
            <person name="Sterndorff E.B."/>
            <person name="Faurdal D."/>
            <person name="Vuksanovic O."/>
            <person name="Mourched A.-S."/>
            <person name="Charusanti P."/>
            <person name="Shaw S."/>
            <person name="Blin K."/>
            <person name="Weber T."/>
        </authorList>
    </citation>
    <scope>NUCLEOTIDE SEQUENCE</scope>
    <source>
        <strain evidence="2">NBC_01436</strain>
    </source>
</reference>
<name>A0ABZ1ZSV1_STRAQ</name>
<accession>A0ABZ1ZSV1</accession>
<dbReference type="Pfam" id="PF14024">
    <property type="entry name" value="DUF4240"/>
    <property type="match status" value="1"/>
</dbReference>
<keyword evidence="3" id="KW-1185">Reference proteome</keyword>
<sequence>MDINEWWGLVERAREAAGDRADDRDPPDDPLPGALTDVLAGLEPERIAAFAVTAADVTRSAYRWPLWNAAYLIEGGCGDDGFMDFRDGLVLLGRETFTRAVADPDSLAGLPVVARMGRGESGWIGYESLSVPIAEAYRRLQGETASLDVAVEAALRDRIRPADPAGESWDAEDTAANRLHLPRLAAVFEG</sequence>
<organism evidence="2 3">
    <name type="scientific">Streptomyces anulatus</name>
    <name type="common">Streptomyces chrysomallus</name>
    <dbReference type="NCBI Taxonomy" id="1892"/>
    <lineage>
        <taxon>Bacteria</taxon>
        <taxon>Bacillati</taxon>
        <taxon>Actinomycetota</taxon>
        <taxon>Actinomycetes</taxon>
        <taxon>Kitasatosporales</taxon>
        <taxon>Streptomycetaceae</taxon>
        <taxon>Streptomyces</taxon>
    </lineage>
</organism>
<proteinExistence type="predicted"/>
<evidence type="ECO:0000313" key="2">
    <source>
        <dbReference type="EMBL" id="WUX40838.1"/>
    </source>
</evidence>
<evidence type="ECO:0000259" key="1">
    <source>
        <dbReference type="Pfam" id="PF14024"/>
    </source>
</evidence>
<dbReference type="RefSeq" id="WP_329358704.1">
    <property type="nucleotide sequence ID" value="NZ_CP109490.1"/>
</dbReference>